<feature type="region of interest" description="Disordered" evidence="1">
    <location>
        <begin position="336"/>
        <end position="390"/>
    </location>
</feature>
<proteinExistence type="predicted"/>
<dbReference type="Pfam" id="PF15800">
    <property type="entry name" value="CiPC"/>
    <property type="match status" value="2"/>
</dbReference>
<dbReference type="Proteomes" id="UP001369086">
    <property type="component" value="Unassembled WGS sequence"/>
</dbReference>
<evidence type="ECO:0000313" key="3">
    <source>
        <dbReference type="Proteomes" id="UP001369086"/>
    </source>
</evidence>
<organism evidence="2 3">
    <name type="scientific">Huso huso</name>
    <name type="common">Beluga</name>
    <name type="synonym">Acipenser huso</name>
    <dbReference type="NCBI Taxonomy" id="61971"/>
    <lineage>
        <taxon>Eukaryota</taxon>
        <taxon>Metazoa</taxon>
        <taxon>Chordata</taxon>
        <taxon>Craniata</taxon>
        <taxon>Vertebrata</taxon>
        <taxon>Euteleostomi</taxon>
        <taxon>Actinopterygii</taxon>
        <taxon>Chondrostei</taxon>
        <taxon>Acipenseriformes</taxon>
        <taxon>Acipenseridae</taxon>
        <taxon>Huso</taxon>
    </lineage>
</organism>
<evidence type="ECO:0000313" key="2">
    <source>
        <dbReference type="EMBL" id="KAK6470711.1"/>
    </source>
</evidence>
<protein>
    <submittedName>
        <fullName evidence="2">CLOCK-interacting pacemaker-like</fullName>
    </submittedName>
</protein>
<gene>
    <name evidence="2" type="ORF">HHUSO_G31020</name>
</gene>
<dbReference type="PANTHER" id="PTHR34648">
    <property type="entry name" value="CLOCK-INTERACTING PACEMAKER"/>
    <property type="match status" value="1"/>
</dbReference>
<feature type="compositionally biased region" description="Basic and acidic residues" evidence="1">
    <location>
        <begin position="166"/>
        <end position="187"/>
    </location>
</feature>
<feature type="compositionally biased region" description="Basic and acidic residues" evidence="1">
    <location>
        <begin position="241"/>
        <end position="251"/>
    </location>
</feature>
<sequence length="390" mass="42235">MRAGRCESEKDSGYSDSSSEYLQMDSEDHHPPSSSSSSSSSSSVTRRSGGLTPVYIVKNLVIKQPLTLQTHTGPILHSQLAWGRQPALTTVSGQGAAQVLFIQQPRAGAQLKPPRKKKDTYLPILNSYPRIAPHPMKSPDQRAGKPGKHGSLGGAHAGKSQSKRVCVADRREWVPSSKLQEKPERNLHQPSPQPLIPSESPDLCSLLSPCPTELPVSGPPSVSSSETSSSSASSLLTHPGESWRESKASSDLEKQHRFLNTVEILNRSGLLGITLRTKELIRQNHSTQRQIQELREHARLLCLAVRCNQPQDWARLQEAMVNSGYGDLTGELASTTAAAAASSPQPRGPVWEGGDPPLPAPALHSSKQDPDPERMSSSTHASLPSARRSW</sequence>
<keyword evidence="3" id="KW-1185">Reference proteome</keyword>
<comment type="caution">
    <text evidence="2">The sequence shown here is derived from an EMBL/GenBank/DDBJ whole genome shotgun (WGS) entry which is preliminary data.</text>
</comment>
<feature type="region of interest" description="Disordered" evidence="1">
    <location>
        <begin position="109"/>
        <end position="251"/>
    </location>
</feature>
<accession>A0ABR0YDL7</accession>
<dbReference type="InterPro" id="IPR031602">
    <property type="entry name" value="CIPC"/>
</dbReference>
<evidence type="ECO:0000256" key="1">
    <source>
        <dbReference type="SAM" id="MobiDB-lite"/>
    </source>
</evidence>
<feature type="compositionally biased region" description="Low complexity" evidence="1">
    <location>
        <begin position="33"/>
        <end position="43"/>
    </location>
</feature>
<dbReference type="EMBL" id="JAHFZB010000035">
    <property type="protein sequence ID" value="KAK6470711.1"/>
    <property type="molecule type" value="Genomic_DNA"/>
</dbReference>
<dbReference type="PANTHER" id="PTHR34648:SF7">
    <property type="entry name" value="SI:CH211-132B12.7"/>
    <property type="match status" value="1"/>
</dbReference>
<reference evidence="2 3" key="1">
    <citation type="submission" date="2021-05" db="EMBL/GenBank/DDBJ databases">
        <authorList>
            <person name="Zahm M."/>
            <person name="Klopp C."/>
            <person name="Cabau C."/>
            <person name="Kuhl H."/>
            <person name="Suciu R."/>
            <person name="Ciorpac M."/>
            <person name="Holostenco D."/>
            <person name="Gessner J."/>
            <person name="Wuertz S."/>
            <person name="Hohne C."/>
            <person name="Stock M."/>
            <person name="Gislard M."/>
            <person name="Lluch J."/>
            <person name="Milhes M."/>
            <person name="Lampietro C."/>
            <person name="Lopez Roques C."/>
            <person name="Donnadieu C."/>
            <person name="Du K."/>
            <person name="Schartl M."/>
            <person name="Guiguen Y."/>
        </authorList>
    </citation>
    <scope>NUCLEOTIDE SEQUENCE [LARGE SCALE GENOMIC DNA]</scope>
    <source>
        <strain evidence="2">Hh-F2</strain>
        <tissue evidence="2">Blood</tissue>
    </source>
</reference>
<feature type="compositionally biased region" description="Low complexity" evidence="1">
    <location>
        <begin position="215"/>
        <end position="234"/>
    </location>
</feature>
<name>A0ABR0YDL7_HUSHU</name>
<feature type="region of interest" description="Disordered" evidence="1">
    <location>
        <begin position="1"/>
        <end position="48"/>
    </location>
</feature>
<feature type="compositionally biased region" description="Basic and acidic residues" evidence="1">
    <location>
        <begin position="1"/>
        <end position="13"/>
    </location>
</feature>